<evidence type="ECO:0000313" key="4">
    <source>
        <dbReference type="Proteomes" id="UP000663843"/>
    </source>
</evidence>
<feature type="region of interest" description="Disordered" evidence="1">
    <location>
        <begin position="826"/>
        <end position="858"/>
    </location>
</feature>
<dbReference type="SUPFAM" id="SSF50978">
    <property type="entry name" value="WD40 repeat-like"/>
    <property type="match status" value="1"/>
</dbReference>
<reference evidence="3" key="1">
    <citation type="submission" date="2021-01" db="EMBL/GenBank/DDBJ databases">
        <authorList>
            <person name="Kaushik A."/>
        </authorList>
    </citation>
    <scope>NUCLEOTIDE SEQUENCE</scope>
    <source>
        <strain evidence="3">AG2-2IIIB</strain>
    </source>
</reference>
<feature type="compositionally biased region" description="Basic and acidic residues" evidence="1">
    <location>
        <begin position="575"/>
        <end position="590"/>
    </location>
</feature>
<dbReference type="Proteomes" id="UP000663843">
    <property type="component" value="Unassembled WGS sequence"/>
</dbReference>
<feature type="compositionally biased region" description="Low complexity" evidence="1">
    <location>
        <begin position="463"/>
        <end position="479"/>
    </location>
</feature>
<dbReference type="AlphaFoldDB" id="A0A8H2W6Y7"/>
<evidence type="ECO:0000313" key="3">
    <source>
        <dbReference type="EMBL" id="CAE6343174.1"/>
    </source>
</evidence>
<dbReference type="Gene3D" id="2.130.10.10">
    <property type="entry name" value="YVTN repeat-like/Quinoprotein amine dehydrogenase"/>
    <property type="match status" value="1"/>
</dbReference>
<evidence type="ECO:0000256" key="1">
    <source>
        <dbReference type="SAM" id="MobiDB-lite"/>
    </source>
</evidence>
<feature type="region of interest" description="Disordered" evidence="1">
    <location>
        <begin position="463"/>
        <end position="490"/>
    </location>
</feature>
<protein>
    <submittedName>
        <fullName evidence="3">Uncharacterized protein</fullName>
    </submittedName>
</protein>
<organism evidence="3 4">
    <name type="scientific">Rhizoctonia solani</name>
    <dbReference type="NCBI Taxonomy" id="456999"/>
    <lineage>
        <taxon>Eukaryota</taxon>
        <taxon>Fungi</taxon>
        <taxon>Dikarya</taxon>
        <taxon>Basidiomycota</taxon>
        <taxon>Agaricomycotina</taxon>
        <taxon>Agaricomycetes</taxon>
        <taxon>Cantharellales</taxon>
        <taxon>Ceratobasidiaceae</taxon>
        <taxon>Rhizoctonia</taxon>
    </lineage>
</organism>
<dbReference type="EMBL" id="CAJMWT010000383">
    <property type="protein sequence ID" value="CAE6343174.1"/>
    <property type="molecule type" value="Genomic_DNA"/>
</dbReference>
<keyword evidence="2" id="KW-0472">Membrane</keyword>
<evidence type="ECO:0000256" key="2">
    <source>
        <dbReference type="SAM" id="Phobius"/>
    </source>
</evidence>
<feature type="transmembrane region" description="Helical" evidence="2">
    <location>
        <begin position="229"/>
        <end position="251"/>
    </location>
</feature>
<feature type="transmembrane region" description="Helical" evidence="2">
    <location>
        <begin position="257"/>
        <end position="281"/>
    </location>
</feature>
<accession>A0A8H2W6Y7</accession>
<feature type="region of interest" description="Disordered" evidence="1">
    <location>
        <begin position="545"/>
        <end position="590"/>
    </location>
</feature>
<name>A0A8H2W6Y7_9AGAM</name>
<proteinExistence type="predicted"/>
<feature type="transmembrane region" description="Helical" evidence="2">
    <location>
        <begin position="186"/>
        <end position="208"/>
    </location>
</feature>
<gene>
    <name evidence="3" type="ORF">RDB_LOCUS3462</name>
</gene>
<keyword evidence="2" id="KW-0812">Transmembrane</keyword>
<comment type="caution">
    <text evidence="3">The sequence shown here is derived from an EMBL/GenBank/DDBJ whole genome shotgun (WGS) entry which is preliminary data.</text>
</comment>
<dbReference type="InterPro" id="IPR036322">
    <property type="entry name" value="WD40_repeat_dom_sf"/>
</dbReference>
<dbReference type="InterPro" id="IPR015943">
    <property type="entry name" value="WD40/YVTN_repeat-like_dom_sf"/>
</dbReference>
<keyword evidence="2" id="KW-1133">Transmembrane helix</keyword>
<sequence>MGARVRPDVKPNGQPRFLNLTPERSLLIAALKKNRPYTTIGGTMEQLGRDLDAFLEEINEIAGFYDELINRSFGLFAKDINYRATAFKFKNLGYSDRPTEHFRTRINELMELYTQHSSIYNMREALANFQKNNLSIIRDAQTQRGQGLQGLSAVATFFSAITASTIQYQLQTSDTSTPLQSAVNGLWIISLACSVASAVSAQAVYFRYTSRFSSPHKYTPGIIVFVLKYIPLFCLCSSVATFMAGLSAFTFSSNQPVITSVLVALLTGVVLLVYGVFAFWVGLERLIYLCTGGSHWVLQIQRSTISSGIRRYKLNKMVSKVEHAIQPLVASLGPSNLGPTVTEENTYSKPQTSDRLPSKLDVEALSIVEKKFRERIGRRIRLHDINDLQRKASEDADHTNTQTYNKSKFSDAVLLHRGLIKHLAFNPKNESLLATCGRDGNVVISYIDQEHKFLEHKNFVEEQGGAHAQSQPSAQSQGGKKPSTTEKPAVKEVAWSLDGECLAARMRDLVQIWSKKGNQLGTIRPSQHKPCTIEAVAWTSLSVNKKGDEEGNNEYNGNGEHNGHVGATNTNEVKAGPENRSKTRDEKDKNPEPRLLVLEYIYNYKDDQKVVESTKIIYYRQDTTHPNKFSAISNKIINNTQVISIGVVDDYRLVGMGIDPRADPKSEPEKYMFLYNFVQGEVISAVPLMGAVRNILVVTPDKDIVTILVIYEHQGAYPQLWEVDLKESSKSRYTFFHVQSYFSKKTFNFSGYGCFGGLNSMYVCCSSHEGEISIWDRTTGILVDVIQPQNNEDIIKFFACNKQAIPNFRCVAGSVDGILSLWVPHTEGNSSQAPPSTEAGPSSPKPLSPEQKPKARIE</sequence>